<dbReference type="CDD" id="cd03241">
    <property type="entry name" value="ABC_RecN"/>
    <property type="match status" value="2"/>
</dbReference>
<evidence type="ECO:0000259" key="10">
    <source>
        <dbReference type="Pfam" id="PF02463"/>
    </source>
</evidence>
<dbReference type="FunFam" id="3.40.50.300:FF:000356">
    <property type="entry name" value="DNA repair protein RecN"/>
    <property type="match status" value="1"/>
</dbReference>
<dbReference type="EMBL" id="CACSIO010000007">
    <property type="protein sequence ID" value="CAA0101823.1"/>
    <property type="molecule type" value="Genomic_DNA"/>
</dbReference>
<dbReference type="InterPro" id="IPR003395">
    <property type="entry name" value="RecF/RecN/SMC_N"/>
</dbReference>
<dbReference type="OrthoDB" id="9806954at2"/>
<keyword evidence="5 9" id="KW-0227">DNA damage</keyword>
<evidence type="ECO:0000256" key="1">
    <source>
        <dbReference type="ARBA" id="ARBA00003618"/>
    </source>
</evidence>
<protein>
    <recommendedName>
        <fullName evidence="3 9">DNA repair protein RecN</fullName>
    </recommendedName>
    <alternativeName>
        <fullName evidence="8 9">Recombination protein N</fullName>
    </alternativeName>
</protein>
<evidence type="ECO:0000313" key="12">
    <source>
        <dbReference type="Proteomes" id="UP000441399"/>
    </source>
</evidence>
<dbReference type="NCBIfam" id="TIGR00634">
    <property type="entry name" value="recN"/>
    <property type="match status" value="1"/>
</dbReference>
<dbReference type="SUPFAM" id="SSF52540">
    <property type="entry name" value="P-loop containing nucleoside triphosphate hydrolases"/>
    <property type="match status" value="1"/>
</dbReference>
<keyword evidence="6" id="KW-0067">ATP-binding</keyword>
<feature type="domain" description="RecF/RecN/SMC N-terminal" evidence="10">
    <location>
        <begin position="2"/>
        <end position="511"/>
    </location>
</feature>
<comment type="function">
    <text evidence="1 9">May be involved in recombinational repair of damaged DNA.</text>
</comment>
<dbReference type="GO" id="GO:0009432">
    <property type="term" value="P:SOS response"/>
    <property type="evidence" value="ECO:0007669"/>
    <property type="project" value="TreeGrafter"/>
</dbReference>
<dbReference type="GO" id="GO:0005524">
    <property type="term" value="F:ATP binding"/>
    <property type="evidence" value="ECO:0007669"/>
    <property type="project" value="UniProtKB-KW"/>
</dbReference>
<evidence type="ECO:0000256" key="8">
    <source>
        <dbReference type="ARBA" id="ARBA00033408"/>
    </source>
</evidence>
<dbReference type="GO" id="GO:0006310">
    <property type="term" value="P:DNA recombination"/>
    <property type="evidence" value="ECO:0007669"/>
    <property type="project" value="InterPro"/>
</dbReference>
<evidence type="ECO:0000256" key="2">
    <source>
        <dbReference type="ARBA" id="ARBA00009441"/>
    </source>
</evidence>
<evidence type="ECO:0000256" key="3">
    <source>
        <dbReference type="ARBA" id="ARBA00021315"/>
    </source>
</evidence>
<dbReference type="FunFam" id="3.40.50.300:FF:000319">
    <property type="entry name" value="DNA repair protein RecN"/>
    <property type="match status" value="1"/>
</dbReference>
<dbReference type="PANTHER" id="PTHR11059">
    <property type="entry name" value="DNA REPAIR PROTEIN RECN"/>
    <property type="match status" value="1"/>
</dbReference>
<dbReference type="NCBIfam" id="NF008121">
    <property type="entry name" value="PRK10869.1"/>
    <property type="match status" value="1"/>
</dbReference>
<keyword evidence="12" id="KW-1185">Reference proteome</keyword>
<dbReference type="InterPro" id="IPR027417">
    <property type="entry name" value="P-loop_NTPase"/>
</dbReference>
<name>A0A5S9PDG0_9GAMM</name>
<dbReference type="PIRSF" id="PIRSF003128">
    <property type="entry name" value="RecN"/>
    <property type="match status" value="1"/>
</dbReference>
<dbReference type="InterPro" id="IPR004604">
    <property type="entry name" value="DNA_recomb/repair_RecN"/>
</dbReference>
<dbReference type="AlphaFoldDB" id="A0A5S9PDG0"/>
<keyword evidence="4" id="KW-0547">Nucleotide-binding</keyword>
<reference evidence="11 12" key="1">
    <citation type="submission" date="2019-11" db="EMBL/GenBank/DDBJ databases">
        <authorList>
            <person name="Holert J."/>
        </authorList>
    </citation>
    <scope>NUCLEOTIDE SEQUENCE [LARGE SCALE GENOMIC DNA]</scope>
    <source>
        <strain evidence="11">SB11_3</strain>
    </source>
</reference>
<evidence type="ECO:0000256" key="5">
    <source>
        <dbReference type="ARBA" id="ARBA00022763"/>
    </source>
</evidence>
<dbReference type="Pfam" id="PF02463">
    <property type="entry name" value="SMC_N"/>
    <property type="match status" value="1"/>
</dbReference>
<organism evidence="11 12">
    <name type="scientific">BD1-7 clade bacterium</name>
    <dbReference type="NCBI Taxonomy" id="2029982"/>
    <lineage>
        <taxon>Bacteria</taxon>
        <taxon>Pseudomonadati</taxon>
        <taxon>Pseudomonadota</taxon>
        <taxon>Gammaproteobacteria</taxon>
        <taxon>Cellvibrionales</taxon>
        <taxon>Spongiibacteraceae</taxon>
        <taxon>BD1-7 clade</taxon>
    </lineage>
</organism>
<evidence type="ECO:0000256" key="6">
    <source>
        <dbReference type="ARBA" id="ARBA00022840"/>
    </source>
</evidence>
<dbReference type="Gene3D" id="3.40.50.300">
    <property type="entry name" value="P-loop containing nucleotide triphosphate hydrolases"/>
    <property type="match status" value="2"/>
</dbReference>
<sequence>MLVSLSVSHFTIADQLNIDFRSGMTAITGETGAGKSIALDALGLALGARSDSNVVRHGSDKADIRAVFDLSKLPAVRQWLATQDLDSDDECITRRVITKEGRSRAYINGQPVNLQSLKALGAQLVDIHSQHAHHQLLDREYHQHLLDAFANNGSKVDAVNKHYKAWRQTQSRIEQIHSQNHENDTRREYLQFQLQEFEELALQDGEYQQLESRHQLIANAEKLQQACQQSLMVCRDADDSAVIDQLQRSLQGLQPLADQSPTIKEAHQLISSAMIQVEEACYSLRDQLDNINSDQAELAQLESRLGAIHDLARKHRCEPETLLDTQTRLTDELDQLVNTDVHLEQLARDAHTHLTSYHAAAAKLGDQRAKSAKKLGKQIKAQLTLLGMGNCVFEVALNSKTEHVSLNGYEQVEFKVATNPGQPAQGLHKIASGGELSRISLAIQVITAQTSTIPTLVFDEVDVGIGGATAEVVGRLLRQLAGDAQIVCVTHQPQVASQAHQHYYVAKQQTAANTTTQMISLDKDDKVKEIARMLGGIEITQRTLEHAEEMLLH</sequence>
<keyword evidence="7 9" id="KW-0234">DNA repair</keyword>
<evidence type="ECO:0000256" key="4">
    <source>
        <dbReference type="ARBA" id="ARBA00022741"/>
    </source>
</evidence>
<proteinExistence type="inferred from homology"/>
<dbReference type="Proteomes" id="UP000441399">
    <property type="component" value="Unassembled WGS sequence"/>
</dbReference>
<accession>A0A5S9PDG0</accession>
<dbReference type="GO" id="GO:0006281">
    <property type="term" value="P:DNA repair"/>
    <property type="evidence" value="ECO:0007669"/>
    <property type="project" value="UniProtKB-KW"/>
</dbReference>
<evidence type="ECO:0000256" key="7">
    <source>
        <dbReference type="ARBA" id="ARBA00023204"/>
    </source>
</evidence>
<comment type="similarity">
    <text evidence="2 9">Belongs to the RecN family.</text>
</comment>
<evidence type="ECO:0000313" key="11">
    <source>
        <dbReference type="EMBL" id="CAA0101823.1"/>
    </source>
</evidence>
<gene>
    <name evidence="11" type="primary">recN</name>
    <name evidence="11" type="ORF">OPDIPICF_04429</name>
</gene>
<evidence type="ECO:0000256" key="9">
    <source>
        <dbReference type="PIRNR" id="PIRNR003128"/>
    </source>
</evidence>
<dbReference type="PANTHER" id="PTHR11059:SF0">
    <property type="entry name" value="DNA REPAIR PROTEIN RECN"/>
    <property type="match status" value="1"/>
</dbReference>
<dbReference type="GO" id="GO:0043590">
    <property type="term" value="C:bacterial nucleoid"/>
    <property type="evidence" value="ECO:0007669"/>
    <property type="project" value="TreeGrafter"/>
</dbReference>